<dbReference type="EMBL" id="CM029050">
    <property type="protein sequence ID" value="KAG2565186.1"/>
    <property type="molecule type" value="Genomic_DNA"/>
</dbReference>
<gene>
    <name evidence="2" type="ORF">PVAP13_7NG014085</name>
</gene>
<feature type="non-terminal residue" evidence="2">
    <location>
        <position position="151"/>
    </location>
</feature>
<proteinExistence type="predicted"/>
<name>A0A8T0Q227_PANVG</name>
<dbReference type="Proteomes" id="UP000823388">
    <property type="component" value="Chromosome 7N"/>
</dbReference>
<evidence type="ECO:0000256" key="1">
    <source>
        <dbReference type="SAM" id="MobiDB-lite"/>
    </source>
</evidence>
<accession>A0A8T0Q227</accession>
<keyword evidence="3" id="KW-1185">Reference proteome</keyword>
<comment type="caution">
    <text evidence="2">The sequence shown here is derived from an EMBL/GenBank/DDBJ whole genome shotgun (WGS) entry which is preliminary data.</text>
</comment>
<feature type="compositionally biased region" description="Low complexity" evidence="1">
    <location>
        <begin position="139"/>
        <end position="151"/>
    </location>
</feature>
<evidence type="ECO:0000313" key="2">
    <source>
        <dbReference type="EMBL" id="KAG2565186.1"/>
    </source>
</evidence>
<feature type="non-terminal residue" evidence="2">
    <location>
        <position position="1"/>
    </location>
</feature>
<sequence>PPSSPGVGDRDAAAASKFAFRAPQNQRNSRFTAVKGVQEGKGMGAVTSQIQEQHPASQQRWRGLITSCRHRGVAGPTPEQIAPAGRLLHFSLYQYFLSPPPLPSRVLASSSKHTPLPLPTPSLTSPNPSSYPPRRARAGARGLGISCGAPV</sequence>
<feature type="compositionally biased region" description="Low complexity" evidence="1">
    <location>
        <begin position="109"/>
        <end position="128"/>
    </location>
</feature>
<organism evidence="2 3">
    <name type="scientific">Panicum virgatum</name>
    <name type="common">Blackwell switchgrass</name>
    <dbReference type="NCBI Taxonomy" id="38727"/>
    <lineage>
        <taxon>Eukaryota</taxon>
        <taxon>Viridiplantae</taxon>
        <taxon>Streptophyta</taxon>
        <taxon>Embryophyta</taxon>
        <taxon>Tracheophyta</taxon>
        <taxon>Spermatophyta</taxon>
        <taxon>Magnoliopsida</taxon>
        <taxon>Liliopsida</taxon>
        <taxon>Poales</taxon>
        <taxon>Poaceae</taxon>
        <taxon>PACMAD clade</taxon>
        <taxon>Panicoideae</taxon>
        <taxon>Panicodae</taxon>
        <taxon>Paniceae</taxon>
        <taxon>Panicinae</taxon>
        <taxon>Panicum</taxon>
        <taxon>Panicum sect. Hiantes</taxon>
    </lineage>
</organism>
<feature type="region of interest" description="Disordered" evidence="1">
    <location>
        <begin position="104"/>
        <end position="151"/>
    </location>
</feature>
<reference evidence="2" key="1">
    <citation type="submission" date="2020-05" db="EMBL/GenBank/DDBJ databases">
        <title>WGS assembly of Panicum virgatum.</title>
        <authorList>
            <person name="Lovell J.T."/>
            <person name="Jenkins J."/>
            <person name="Shu S."/>
            <person name="Juenger T.E."/>
            <person name="Schmutz J."/>
        </authorList>
    </citation>
    <scope>NUCLEOTIDE SEQUENCE</scope>
    <source>
        <strain evidence="2">AP13</strain>
    </source>
</reference>
<protein>
    <submittedName>
        <fullName evidence="2">Uncharacterized protein</fullName>
    </submittedName>
</protein>
<evidence type="ECO:0000313" key="3">
    <source>
        <dbReference type="Proteomes" id="UP000823388"/>
    </source>
</evidence>
<dbReference type="AlphaFoldDB" id="A0A8T0Q227"/>